<dbReference type="Pfam" id="PF08774">
    <property type="entry name" value="VRR_NUC"/>
    <property type="match status" value="1"/>
</dbReference>
<dbReference type="PANTHER" id="PTHR15749">
    <property type="entry name" value="FANCONI-ASSOCIATED NUCLEASE 1"/>
    <property type="match status" value="1"/>
</dbReference>
<dbReference type="FunFam" id="3.40.1350.10:FF:000024">
    <property type="entry name" value="Fanconi-associated nuclease"/>
    <property type="match status" value="1"/>
</dbReference>
<evidence type="ECO:0000259" key="11">
    <source>
        <dbReference type="SMART" id="SM00990"/>
    </source>
</evidence>
<evidence type="ECO:0000256" key="1">
    <source>
        <dbReference type="ARBA" id="ARBA00000983"/>
    </source>
</evidence>
<dbReference type="InterPro" id="IPR011856">
    <property type="entry name" value="tRNA_endonuc-like_dom_sf"/>
</dbReference>
<comment type="catalytic activity">
    <reaction evidence="1">
        <text>Hydrolytically removes 5'-nucleotides successively from the 3'-hydroxy termini of 3'-hydroxy-terminated oligonucleotides.</text>
        <dbReference type="EC" id="3.1.4.1"/>
    </reaction>
</comment>
<dbReference type="GO" id="GO:0004528">
    <property type="term" value="F:phosphodiesterase I activity"/>
    <property type="evidence" value="ECO:0007669"/>
    <property type="project" value="UniProtKB-EC"/>
</dbReference>
<organism evidence="12 13">
    <name type="scientific">Pseudomonas citronellolis</name>
    <dbReference type="NCBI Taxonomy" id="53408"/>
    <lineage>
        <taxon>Bacteria</taxon>
        <taxon>Pseudomonadati</taxon>
        <taxon>Pseudomonadota</taxon>
        <taxon>Gammaproteobacteria</taxon>
        <taxon>Pseudomonadales</taxon>
        <taxon>Pseudomonadaceae</taxon>
        <taxon>Pseudomonas</taxon>
    </lineage>
</organism>
<keyword evidence="8" id="KW-0378">Hydrolase</keyword>
<dbReference type="EMBL" id="CP015878">
    <property type="protein sequence ID" value="ANI14839.1"/>
    <property type="molecule type" value="Genomic_DNA"/>
</dbReference>
<keyword evidence="10" id="KW-0464">Manganese</keyword>
<accession>A0A1A9KBI4</accession>
<comment type="similarity">
    <text evidence="4">Belongs to the FAN1 family.</text>
</comment>
<keyword evidence="6" id="KW-0540">Nuclease</keyword>
<comment type="cofactor">
    <cofactor evidence="2">
        <name>Mn(2+)</name>
        <dbReference type="ChEBI" id="CHEBI:29035"/>
    </cofactor>
</comment>
<dbReference type="GO" id="GO:0046872">
    <property type="term" value="F:metal ion binding"/>
    <property type="evidence" value="ECO:0007669"/>
    <property type="project" value="UniProtKB-KW"/>
</dbReference>
<dbReference type="SMART" id="SM00990">
    <property type="entry name" value="VRR_NUC"/>
    <property type="match status" value="1"/>
</dbReference>
<evidence type="ECO:0000256" key="5">
    <source>
        <dbReference type="ARBA" id="ARBA00012029"/>
    </source>
</evidence>
<evidence type="ECO:0000256" key="7">
    <source>
        <dbReference type="ARBA" id="ARBA00022723"/>
    </source>
</evidence>
<evidence type="ECO:0000256" key="6">
    <source>
        <dbReference type="ARBA" id="ARBA00022722"/>
    </source>
</evidence>
<keyword evidence="7" id="KW-0479">Metal-binding</keyword>
<dbReference type="GO" id="GO:0036297">
    <property type="term" value="P:interstrand cross-link repair"/>
    <property type="evidence" value="ECO:0007669"/>
    <property type="project" value="InterPro"/>
</dbReference>
<evidence type="ECO:0000256" key="8">
    <source>
        <dbReference type="ARBA" id="ARBA00022801"/>
    </source>
</evidence>
<evidence type="ECO:0000313" key="13">
    <source>
        <dbReference type="Proteomes" id="UP000077748"/>
    </source>
</evidence>
<dbReference type="EC" id="3.1.4.1" evidence="5"/>
<dbReference type="InterPro" id="IPR033315">
    <property type="entry name" value="Fan1-like"/>
</dbReference>
<dbReference type="Pfam" id="PF21315">
    <property type="entry name" value="FAN1_HTH"/>
    <property type="match status" value="1"/>
</dbReference>
<proteinExistence type="inferred from homology"/>
<evidence type="ECO:0000256" key="9">
    <source>
        <dbReference type="ARBA" id="ARBA00022842"/>
    </source>
</evidence>
<feature type="domain" description="VRR-NUC" evidence="11">
    <location>
        <begin position="429"/>
        <end position="543"/>
    </location>
</feature>
<dbReference type="InterPro" id="IPR049125">
    <property type="entry name" value="FAN1-like_WH"/>
</dbReference>
<dbReference type="GO" id="GO:0003676">
    <property type="term" value="F:nucleic acid binding"/>
    <property type="evidence" value="ECO:0007669"/>
    <property type="project" value="InterPro"/>
</dbReference>
<evidence type="ECO:0000256" key="10">
    <source>
        <dbReference type="ARBA" id="ARBA00023211"/>
    </source>
</evidence>
<dbReference type="RefSeq" id="WP_064582855.1">
    <property type="nucleotide sequence ID" value="NZ_CP015878.1"/>
</dbReference>
<keyword evidence="9" id="KW-0460">Magnesium</keyword>
<dbReference type="PANTHER" id="PTHR15749:SF4">
    <property type="entry name" value="FANCONI-ASSOCIATED NUCLEASE 1"/>
    <property type="match status" value="1"/>
</dbReference>
<sequence>MPFQTDPRFYYLANFHRALDWLEERYDDLFDTAERAFLRDFQTMPLEARALLVRLIMRKGPHFRASKLDYAEIGCPRRAAAPLLEAGWLDGAAALGLEELFGLLRKDEILDCFGAQLSSRQLRKPELLAELAEAEPAPRTFAAWCPQLDEAVYSLTIAPQVERLRLMFFGNLYQDWTEFVLTDLGILRYETVPLTRESRGFASREEIDAHLFLQRCREAFDLGVAAQELLSLIASVDCGTAQLQRRRGRVLFHIGQQLEREADWEGALQVYAASEHASARQRQVRVLERLERHAEAYDLALQAAARPQDAAEAQLIERALVRLRRQLGHAQPAKAKAAPPPRIDLELEPQPGLSVEQCVQLHLARPEAPVHYVENTLVLGLFGLLCWEVIFTPLPGAFFHPFHAGPADLYDSQFHARRAELFEARLALLDSGAYADEMRRIHREKQGLQSPFVFWELLDESLLEQALACLPAAHLKAWFGRLLEDLQANRAGMPDLIQFYPAERGYRMIEVKGPGDRLQDNQKRWLAFCAEHGMPVEVCYVTWAGEPAE</sequence>
<dbReference type="Pfam" id="PF18081">
    <property type="entry name" value="FANC_SAP"/>
    <property type="match status" value="1"/>
</dbReference>
<evidence type="ECO:0000313" key="12">
    <source>
        <dbReference type="EMBL" id="ANI14839.1"/>
    </source>
</evidence>
<gene>
    <name evidence="12" type="ORF">A9C11_12945</name>
</gene>
<evidence type="ECO:0000256" key="4">
    <source>
        <dbReference type="ARBA" id="ARBA00005533"/>
    </source>
</evidence>
<dbReference type="InterPro" id="IPR014883">
    <property type="entry name" value="VRR_NUC"/>
</dbReference>
<dbReference type="Proteomes" id="UP000077748">
    <property type="component" value="Chromosome"/>
</dbReference>
<dbReference type="Gene3D" id="3.40.1350.10">
    <property type="match status" value="1"/>
</dbReference>
<evidence type="ECO:0000256" key="3">
    <source>
        <dbReference type="ARBA" id="ARBA00001946"/>
    </source>
</evidence>
<reference evidence="12 13" key="1">
    <citation type="submission" date="2016-05" db="EMBL/GenBank/DDBJ databases">
        <title>Genome Sequence of Pseudomonas citronellolis Strain SJTE-3, an Estrogens and Persistent Organic Pollutants degradation strain.</title>
        <authorList>
            <person name="Liang R."/>
        </authorList>
    </citation>
    <scope>NUCLEOTIDE SEQUENCE [LARGE SCALE GENOMIC DNA]</scope>
    <source>
        <strain evidence="12 13">SJTE-3</strain>
    </source>
</reference>
<name>A0A1A9KBI4_9PSED</name>
<dbReference type="AlphaFoldDB" id="A0A1A9KBI4"/>
<comment type="cofactor">
    <cofactor evidence="3">
        <name>Mg(2+)</name>
        <dbReference type="ChEBI" id="CHEBI:18420"/>
    </cofactor>
</comment>
<dbReference type="InterPro" id="IPR040603">
    <property type="entry name" value="FAN1_SAP_bact"/>
</dbReference>
<evidence type="ECO:0000256" key="2">
    <source>
        <dbReference type="ARBA" id="ARBA00001936"/>
    </source>
</evidence>
<protein>
    <recommendedName>
        <fullName evidence="5">phosphodiesterase I</fullName>
        <ecNumber evidence="5">3.1.4.1</ecNumber>
    </recommendedName>
</protein>